<name>A0AA41VMW3_PAPNU</name>
<gene>
    <name evidence="2" type="ORF">MKW94_007276</name>
</gene>
<dbReference type="Pfam" id="PF23163">
    <property type="entry name" value="CSD_RNase_II"/>
    <property type="match status" value="1"/>
</dbReference>
<keyword evidence="3" id="KW-1185">Reference proteome</keyword>
<evidence type="ECO:0000259" key="1">
    <source>
        <dbReference type="Pfam" id="PF23163"/>
    </source>
</evidence>
<dbReference type="EMBL" id="JAJJMA010255664">
    <property type="protein sequence ID" value="MCL7044207.1"/>
    <property type="molecule type" value="Genomic_DNA"/>
</dbReference>
<feature type="domain" description="Ribonuclease II-like barrel" evidence="1">
    <location>
        <begin position="19"/>
        <end position="53"/>
    </location>
</feature>
<feature type="non-terminal residue" evidence="2">
    <location>
        <position position="53"/>
    </location>
</feature>
<protein>
    <recommendedName>
        <fullName evidence="1">Ribonuclease II-like barrel domain-containing protein</fullName>
    </recommendedName>
</protein>
<organism evidence="2 3">
    <name type="scientific">Papaver nudicaule</name>
    <name type="common">Iceland poppy</name>
    <dbReference type="NCBI Taxonomy" id="74823"/>
    <lineage>
        <taxon>Eukaryota</taxon>
        <taxon>Viridiplantae</taxon>
        <taxon>Streptophyta</taxon>
        <taxon>Embryophyta</taxon>
        <taxon>Tracheophyta</taxon>
        <taxon>Spermatophyta</taxon>
        <taxon>Magnoliopsida</taxon>
        <taxon>Ranunculales</taxon>
        <taxon>Papaveraceae</taxon>
        <taxon>Papaveroideae</taxon>
        <taxon>Papaver</taxon>
    </lineage>
</organism>
<reference evidence="2" key="1">
    <citation type="submission" date="2022-03" db="EMBL/GenBank/DDBJ databases">
        <title>A functionally conserved STORR gene fusion in Papaver species that diverged 16.8 million years ago.</title>
        <authorList>
            <person name="Catania T."/>
        </authorList>
    </citation>
    <scope>NUCLEOTIDE SEQUENCE</scope>
    <source>
        <strain evidence="2">S-191538</strain>
    </source>
</reference>
<dbReference type="Proteomes" id="UP001177140">
    <property type="component" value="Unassembled WGS sequence"/>
</dbReference>
<evidence type="ECO:0000313" key="2">
    <source>
        <dbReference type="EMBL" id="MCL7044207.1"/>
    </source>
</evidence>
<proteinExistence type="predicted"/>
<sequence length="53" mass="6030">VGIASGELLFDKIGKQRVLQKGFLLEFRKDTERLLLAVAQKPDGKKNWMVTDQ</sequence>
<dbReference type="AlphaFoldDB" id="A0AA41VMW3"/>
<accession>A0AA41VMW3</accession>
<dbReference type="InterPro" id="IPR056403">
    <property type="entry name" value="RNase_II_barrel"/>
</dbReference>
<feature type="non-terminal residue" evidence="2">
    <location>
        <position position="1"/>
    </location>
</feature>
<evidence type="ECO:0000313" key="3">
    <source>
        <dbReference type="Proteomes" id="UP001177140"/>
    </source>
</evidence>
<comment type="caution">
    <text evidence="2">The sequence shown here is derived from an EMBL/GenBank/DDBJ whole genome shotgun (WGS) entry which is preliminary data.</text>
</comment>